<proteinExistence type="predicted"/>
<feature type="region of interest" description="Disordered" evidence="2">
    <location>
        <begin position="219"/>
        <end position="255"/>
    </location>
</feature>
<dbReference type="RefSeq" id="XP_005831483.1">
    <property type="nucleotide sequence ID" value="XM_005831426.1"/>
</dbReference>
<feature type="region of interest" description="Disordered" evidence="2">
    <location>
        <begin position="616"/>
        <end position="640"/>
    </location>
</feature>
<feature type="compositionally biased region" description="Basic and acidic residues" evidence="2">
    <location>
        <begin position="465"/>
        <end position="477"/>
    </location>
</feature>
<evidence type="ECO:0000313" key="4">
    <source>
        <dbReference type="EnsemblProtists" id="EKX44503"/>
    </source>
</evidence>
<feature type="compositionally biased region" description="Basic and acidic residues" evidence="2">
    <location>
        <begin position="421"/>
        <end position="446"/>
    </location>
</feature>
<feature type="region of interest" description="Disordered" evidence="2">
    <location>
        <begin position="529"/>
        <end position="599"/>
    </location>
</feature>
<name>L1J7I2_GUITC</name>
<sequence length="710" mass="78885">MEDSASPAHLTLHSQDHSKDSHCNEITAGLTFDQNDSQDSNRRPNESDFLMAMESMEGNAPHAPSEQKSTLSADLRANHHVESATKDPNATATKLVNLSRASGMSVYSLTPLRSDDFSNLEESLQEQGSFPDSIDEYCPSHELDFSGISLGEKRGGEGEGGESNHVANEMDLSNISLSECKKLLVQSAELLSLERKEKEEATLALAELRDELMSRQKQLRLGQPGDASQMQTGGGEEETEQERASGAGIEGGAEEIEKDVSKMVMKELKEMIGFVEMELELCQELSMIALTDSPFSEQEAGSGSSPVERLWRILRLCVSVIPSTRECPMIMEIFRHQAMASPAFLPPPSLCSQSKDGNSETSFEGELAPLEKISLVQQRIMNLSRSLHKDGQSSQDIPRDGDDELLVEGESPGLLDMSNETESRERRKGNSREMQGRELGGREERGQYAGEDQIPAWREEEDMQSESRKSSRSESHVRFSPPTILTPKNLPDRSRIRSVSSISMEDVSLAASGKITLEDAISLISKGMKTKPKVKSCLSEGNSMHTRDLSSFKRPQPVEDKAVSSAGKKKEERDSRHLTSSDHSARSHQSKKKADHGKRIAESILPACKLLAEASLKDAEDASPSARRRRTTSPVTCQRGPLGHTHCRSWNKKISSYSTKPILELHQSIYNRKEEEEEEKTVRLPPVVETWWERIAEARDRRANMISRKK</sequence>
<dbReference type="KEGG" id="gtt:GUITHDRAFT_139739"/>
<evidence type="ECO:0000313" key="3">
    <source>
        <dbReference type="EMBL" id="EKX44503.1"/>
    </source>
</evidence>
<dbReference type="GeneID" id="17301231"/>
<dbReference type="EMBL" id="JH993004">
    <property type="protein sequence ID" value="EKX44503.1"/>
    <property type="molecule type" value="Genomic_DNA"/>
</dbReference>
<keyword evidence="1" id="KW-0175">Coiled coil</keyword>
<feature type="compositionally biased region" description="Basic and acidic residues" evidence="2">
    <location>
        <begin position="14"/>
        <end position="23"/>
    </location>
</feature>
<feature type="compositionally biased region" description="Basic and acidic residues" evidence="2">
    <location>
        <begin position="545"/>
        <end position="585"/>
    </location>
</feature>
<keyword evidence="5" id="KW-1185">Reference proteome</keyword>
<evidence type="ECO:0000313" key="5">
    <source>
        <dbReference type="Proteomes" id="UP000011087"/>
    </source>
</evidence>
<feature type="region of interest" description="Disordered" evidence="2">
    <location>
        <begin position="1"/>
        <end position="90"/>
    </location>
</feature>
<protein>
    <submittedName>
        <fullName evidence="3 4">Uncharacterized protein</fullName>
    </submittedName>
</protein>
<gene>
    <name evidence="3" type="ORF">GUITHDRAFT_139739</name>
</gene>
<dbReference type="Proteomes" id="UP000011087">
    <property type="component" value="Unassembled WGS sequence"/>
</dbReference>
<reference evidence="5" key="2">
    <citation type="submission" date="2012-11" db="EMBL/GenBank/DDBJ databases">
        <authorList>
            <person name="Kuo A."/>
            <person name="Curtis B.A."/>
            <person name="Tanifuji G."/>
            <person name="Burki F."/>
            <person name="Gruber A."/>
            <person name="Irimia M."/>
            <person name="Maruyama S."/>
            <person name="Arias M.C."/>
            <person name="Ball S.G."/>
            <person name="Gile G.H."/>
            <person name="Hirakawa Y."/>
            <person name="Hopkins J.F."/>
            <person name="Rensing S.A."/>
            <person name="Schmutz J."/>
            <person name="Symeonidi A."/>
            <person name="Elias M."/>
            <person name="Eveleigh R.J."/>
            <person name="Herman E.K."/>
            <person name="Klute M.J."/>
            <person name="Nakayama T."/>
            <person name="Obornik M."/>
            <person name="Reyes-Prieto A."/>
            <person name="Armbrust E.V."/>
            <person name="Aves S.J."/>
            <person name="Beiko R.G."/>
            <person name="Coutinho P."/>
            <person name="Dacks J.B."/>
            <person name="Durnford D.G."/>
            <person name="Fast N.M."/>
            <person name="Green B.R."/>
            <person name="Grisdale C."/>
            <person name="Hempe F."/>
            <person name="Henrissat B."/>
            <person name="Hoppner M.P."/>
            <person name="Ishida K.-I."/>
            <person name="Kim E."/>
            <person name="Koreny L."/>
            <person name="Kroth P.G."/>
            <person name="Liu Y."/>
            <person name="Malik S.-B."/>
            <person name="Maier U.G."/>
            <person name="McRose D."/>
            <person name="Mock T."/>
            <person name="Neilson J.A."/>
            <person name="Onodera N.T."/>
            <person name="Poole A.M."/>
            <person name="Pritham E.J."/>
            <person name="Richards T.A."/>
            <person name="Rocap G."/>
            <person name="Roy S.W."/>
            <person name="Sarai C."/>
            <person name="Schaack S."/>
            <person name="Shirato S."/>
            <person name="Slamovits C.H."/>
            <person name="Spencer D.F."/>
            <person name="Suzuki S."/>
            <person name="Worden A.Z."/>
            <person name="Zauner S."/>
            <person name="Barry K."/>
            <person name="Bell C."/>
            <person name="Bharti A.K."/>
            <person name="Crow J.A."/>
            <person name="Grimwood J."/>
            <person name="Kramer R."/>
            <person name="Lindquist E."/>
            <person name="Lucas S."/>
            <person name="Salamov A."/>
            <person name="McFadden G.I."/>
            <person name="Lane C.E."/>
            <person name="Keeling P.J."/>
            <person name="Gray M.W."/>
            <person name="Grigoriev I.V."/>
            <person name="Archibald J.M."/>
        </authorList>
    </citation>
    <scope>NUCLEOTIDE SEQUENCE</scope>
    <source>
        <strain evidence="5">CCMP2712</strain>
    </source>
</reference>
<feature type="coiled-coil region" evidence="1">
    <location>
        <begin position="191"/>
        <end position="218"/>
    </location>
</feature>
<dbReference type="HOGENOM" id="CLU_389076_0_0_1"/>
<dbReference type="AlphaFoldDB" id="L1J7I2"/>
<dbReference type="PaxDb" id="55529-EKX44503"/>
<dbReference type="EnsemblProtists" id="EKX44503">
    <property type="protein sequence ID" value="EKX44503"/>
    <property type="gene ID" value="GUITHDRAFT_139739"/>
</dbReference>
<evidence type="ECO:0000256" key="1">
    <source>
        <dbReference type="SAM" id="Coils"/>
    </source>
</evidence>
<reference evidence="4" key="3">
    <citation type="submission" date="2016-03" db="UniProtKB">
        <authorList>
            <consortium name="EnsemblProtists"/>
        </authorList>
    </citation>
    <scope>IDENTIFICATION</scope>
</reference>
<feature type="region of interest" description="Disordered" evidence="2">
    <location>
        <begin position="385"/>
        <end position="495"/>
    </location>
</feature>
<feature type="compositionally biased region" description="Basic and acidic residues" evidence="2">
    <location>
        <begin position="76"/>
        <end position="85"/>
    </location>
</feature>
<feature type="compositionally biased region" description="Basic residues" evidence="2">
    <location>
        <begin position="586"/>
        <end position="596"/>
    </location>
</feature>
<accession>L1J7I2</accession>
<reference evidence="3 5" key="1">
    <citation type="journal article" date="2012" name="Nature">
        <title>Algal genomes reveal evolutionary mosaicism and the fate of nucleomorphs.</title>
        <authorList>
            <consortium name="DOE Joint Genome Institute"/>
            <person name="Curtis B.A."/>
            <person name="Tanifuji G."/>
            <person name="Burki F."/>
            <person name="Gruber A."/>
            <person name="Irimia M."/>
            <person name="Maruyama S."/>
            <person name="Arias M.C."/>
            <person name="Ball S.G."/>
            <person name="Gile G.H."/>
            <person name="Hirakawa Y."/>
            <person name="Hopkins J.F."/>
            <person name="Kuo A."/>
            <person name="Rensing S.A."/>
            <person name="Schmutz J."/>
            <person name="Symeonidi A."/>
            <person name="Elias M."/>
            <person name="Eveleigh R.J."/>
            <person name="Herman E.K."/>
            <person name="Klute M.J."/>
            <person name="Nakayama T."/>
            <person name="Obornik M."/>
            <person name="Reyes-Prieto A."/>
            <person name="Armbrust E.V."/>
            <person name="Aves S.J."/>
            <person name="Beiko R.G."/>
            <person name="Coutinho P."/>
            <person name="Dacks J.B."/>
            <person name="Durnford D.G."/>
            <person name="Fast N.M."/>
            <person name="Green B.R."/>
            <person name="Grisdale C.J."/>
            <person name="Hempel F."/>
            <person name="Henrissat B."/>
            <person name="Hoppner M.P."/>
            <person name="Ishida K."/>
            <person name="Kim E."/>
            <person name="Koreny L."/>
            <person name="Kroth P.G."/>
            <person name="Liu Y."/>
            <person name="Malik S.B."/>
            <person name="Maier U.G."/>
            <person name="McRose D."/>
            <person name="Mock T."/>
            <person name="Neilson J.A."/>
            <person name="Onodera N.T."/>
            <person name="Poole A.M."/>
            <person name="Pritham E.J."/>
            <person name="Richards T.A."/>
            <person name="Rocap G."/>
            <person name="Roy S.W."/>
            <person name="Sarai C."/>
            <person name="Schaack S."/>
            <person name="Shirato S."/>
            <person name="Slamovits C.H."/>
            <person name="Spencer D.F."/>
            <person name="Suzuki S."/>
            <person name="Worden A.Z."/>
            <person name="Zauner S."/>
            <person name="Barry K."/>
            <person name="Bell C."/>
            <person name="Bharti A.K."/>
            <person name="Crow J.A."/>
            <person name="Grimwood J."/>
            <person name="Kramer R."/>
            <person name="Lindquist E."/>
            <person name="Lucas S."/>
            <person name="Salamov A."/>
            <person name="McFadden G.I."/>
            <person name="Lane C.E."/>
            <person name="Keeling P.J."/>
            <person name="Gray M.W."/>
            <person name="Grigoriev I.V."/>
            <person name="Archibald J.M."/>
        </authorList>
    </citation>
    <scope>NUCLEOTIDE SEQUENCE</scope>
    <source>
        <strain evidence="3 5">CCMP2712</strain>
    </source>
</reference>
<evidence type="ECO:0000256" key="2">
    <source>
        <dbReference type="SAM" id="MobiDB-lite"/>
    </source>
</evidence>
<organism evidence="3">
    <name type="scientific">Guillardia theta (strain CCMP2712)</name>
    <name type="common">Cryptophyte</name>
    <dbReference type="NCBI Taxonomy" id="905079"/>
    <lineage>
        <taxon>Eukaryota</taxon>
        <taxon>Cryptophyceae</taxon>
        <taxon>Pyrenomonadales</taxon>
        <taxon>Geminigeraceae</taxon>
        <taxon>Guillardia</taxon>
    </lineage>
</organism>